<sequence length="338" mass="36939">MDGLVSYDDAMSKAAKRHRVVFALYDGVLLLDVAGPAEVLAEANRQLGRTFYALHYVSSTARARVQTSVGLPLQADPVRDAPRTIDTLILPGGCKQARAAALNDARFMAWLRKASKRARRTASVCSGAFFSGALGLLDGREATTHWAAVEELRERHPDTHVAEDALYVEDGKHWSSAGVLSGVDMSLAIVSRDLGSALALRVARQLVVFMVRHGGQSQFSGVMDLQTRAAGGEMLDLLAWLENDSEGAISVEAMAARMKMSVRTLHRRCHETFAMSPARLLRTVRLERARELLHDTQLELKVIAGTAGFASPEAFSKAFRERFGTSPGRYRESFGVAR</sequence>
<dbReference type="PRINTS" id="PR00032">
    <property type="entry name" value="HTHARAC"/>
</dbReference>
<keyword evidence="6" id="KW-1185">Reference proteome</keyword>
<dbReference type="EMBL" id="ABCS01000004">
    <property type="protein sequence ID" value="EDM81245.1"/>
    <property type="molecule type" value="Genomic_DNA"/>
</dbReference>
<gene>
    <name evidence="5" type="ORF">PPSIR1_40215</name>
</gene>
<dbReference type="STRING" id="391625.PPSIR1_40215"/>
<dbReference type="Proteomes" id="UP000005801">
    <property type="component" value="Unassembled WGS sequence"/>
</dbReference>
<dbReference type="Gene3D" id="3.40.50.880">
    <property type="match status" value="1"/>
</dbReference>
<keyword evidence="2" id="KW-0238">DNA-binding</keyword>
<evidence type="ECO:0000259" key="4">
    <source>
        <dbReference type="PROSITE" id="PS01124"/>
    </source>
</evidence>
<dbReference type="Pfam" id="PF12833">
    <property type="entry name" value="HTH_18"/>
    <property type="match status" value="1"/>
</dbReference>
<dbReference type="InterPro" id="IPR052158">
    <property type="entry name" value="INH-QAR"/>
</dbReference>
<name>A6FYH3_9BACT</name>
<dbReference type="AlphaFoldDB" id="A6FYH3"/>
<dbReference type="PANTHER" id="PTHR43130:SF3">
    <property type="entry name" value="HTH-TYPE TRANSCRIPTIONAL REGULATOR RV1931C"/>
    <property type="match status" value="1"/>
</dbReference>
<evidence type="ECO:0000313" key="5">
    <source>
        <dbReference type="EMBL" id="EDM81245.1"/>
    </source>
</evidence>
<protein>
    <submittedName>
        <fullName evidence="5">DarR</fullName>
    </submittedName>
</protein>
<evidence type="ECO:0000313" key="6">
    <source>
        <dbReference type="Proteomes" id="UP000005801"/>
    </source>
</evidence>
<dbReference type="Pfam" id="PF01965">
    <property type="entry name" value="DJ-1_PfpI"/>
    <property type="match status" value="1"/>
</dbReference>
<evidence type="ECO:0000256" key="2">
    <source>
        <dbReference type="ARBA" id="ARBA00023125"/>
    </source>
</evidence>
<dbReference type="PANTHER" id="PTHR43130">
    <property type="entry name" value="ARAC-FAMILY TRANSCRIPTIONAL REGULATOR"/>
    <property type="match status" value="1"/>
</dbReference>
<dbReference type="SUPFAM" id="SSF52317">
    <property type="entry name" value="Class I glutamine amidotransferase-like"/>
    <property type="match status" value="1"/>
</dbReference>
<keyword evidence="3" id="KW-0804">Transcription</keyword>
<dbReference type="InterPro" id="IPR009057">
    <property type="entry name" value="Homeodomain-like_sf"/>
</dbReference>
<dbReference type="GO" id="GO:0043565">
    <property type="term" value="F:sequence-specific DNA binding"/>
    <property type="evidence" value="ECO:0007669"/>
    <property type="project" value="InterPro"/>
</dbReference>
<dbReference type="SUPFAM" id="SSF46689">
    <property type="entry name" value="Homeodomain-like"/>
    <property type="match status" value="1"/>
</dbReference>
<comment type="caution">
    <text evidence="5">The sequence shown here is derived from an EMBL/GenBank/DDBJ whole genome shotgun (WGS) entry which is preliminary data.</text>
</comment>
<dbReference type="InterPro" id="IPR020449">
    <property type="entry name" value="Tscrpt_reg_AraC-type_HTH"/>
</dbReference>
<dbReference type="CDD" id="cd03137">
    <property type="entry name" value="GATase1_AraC_1"/>
    <property type="match status" value="1"/>
</dbReference>
<dbReference type="GO" id="GO:0003700">
    <property type="term" value="F:DNA-binding transcription factor activity"/>
    <property type="evidence" value="ECO:0007669"/>
    <property type="project" value="InterPro"/>
</dbReference>
<dbReference type="InterPro" id="IPR029062">
    <property type="entry name" value="Class_I_gatase-like"/>
</dbReference>
<evidence type="ECO:0000256" key="3">
    <source>
        <dbReference type="ARBA" id="ARBA00023163"/>
    </source>
</evidence>
<dbReference type="Gene3D" id="1.10.10.60">
    <property type="entry name" value="Homeodomain-like"/>
    <property type="match status" value="2"/>
</dbReference>
<reference evidence="5 6" key="1">
    <citation type="submission" date="2007-06" db="EMBL/GenBank/DDBJ databases">
        <authorList>
            <person name="Shimkets L."/>
            <person name="Ferriera S."/>
            <person name="Johnson J."/>
            <person name="Kravitz S."/>
            <person name="Beeson K."/>
            <person name="Sutton G."/>
            <person name="Rogers Y.-H."/>
            <person name="Friedman R."/>
            <person name="Frazier M."/>
            <person name="Venter J.C."/>
        </authorList>
    </citation>
    <scope>NUCLEOTIDE SEQUENCE [LARGE SCALE GENOMIC DNA]</scope>
    <source>
        <strain evidence="5 6">SIR-1</strain>
    </source>
</reference>
<feature type="domain" description="HTH araC/xylS-type" evidence="4">
    <location>
        <begin position="235"/>
        <end position="333"/>
    </location>
</feature>
<dbReference type="eggNOG" id="COG4977">
    <property type="taxonomic scope" value="Bacteria"/>
</dbReference>
<accession>A6FYH3</accession>
<dbReference type="InterPro" id="IPR002818">
    <property type="entry name" value="DJ-1/PfpI"/>
</dbReference>
<evidence type="ECO:0000256" key="1">
    <source>
        <dbReference type="ARBA" id="ARBA00023015"/>
    </source>
</evidence>
<dbReference type="InterPro" id="IPR018060">
    <property type="entry name" value="HTH_AraC"/>
</dbReference>
<dbReference type="SMART" id="SM00342">
    <property type="entry name" value="HTH_ARAC"/>
    <property type="match status" value="1"/>
</dbReference>
<dbReference type="PROSITE" id="PS01124">
    <property type="entry name" value="HTH_ARAC_FAMILY_2"/>
    <property type="match status" value="1"/>
</dbReference>
<proteinExistence type="predicted"/>
<organism evidence="5 6">
    <name type="scientific">Plesiocystis pacifica SIR-1</name>
    <dbReference type="NCBI Taxonomy" id="391625"/>
    <lineage>
        <taxon>Bacteria</taxon>
        <taxon>Pseudomonadati</taxon>
        <taxon>Myxococcota</taxon>
        <taxon>Polyangia</taxon>
        <taxon>Nannocystales</taxon>
        <taxon>Nannocystaceae</taxon>
        <taxon>Plesiocystis</taxon>
    </lineage>
</organism>
<keyword evidence="1" id="KW-0805">Transcription regulation</keyword>